<dbReference type="AlphaFoldDB" id="X1VGJ2"/>
<gene>
    <name evidence="1" type="ORF">S12H4_43222</name>
</gene>
<protein>
    <submittedName>
        <fullName evidence="1">Uncharacterized protein</fullName>
    </submittedName>
</protein>
<sequence>MTPDEAVKKLTMLRDGCDKDEMQEYMAACNLGIEALKAIKLFRSGSDTKHFWKLPGETEN</sequence>
<dbReference type="EMBL" id="BARW01026511">
    <property type="protein sequence ID" value="GAJ06250.1"/>
    <property type="molecule type" value="Genomic_DNA"/>
</dbReference>
<reference evidence="1" key="1">
    <citation type="journal article" date="2014" name="Front. Microbiol.">
        <title>High frequency of phylogenetically diverse reductive dehalogenase-homologous genes in deep subseafloor sedimentary metagenomes.</title>
        <authorList>
            <person name="Kawai M."/>
            <person name="Futagami T."/>
            <person name="Toyoda A."/>
            <person name="Takaki Y."/>
            <person name="Nishi S."/>
            <person name="Hori S."/>
            <person name="Arai W."/>
            <person name="Tsubouchi T."/>
            <person name="Morono Y."/>
            <person name="Uchiyama I."/>
            <person name="Ito T."/>
            <person name="Fujiyama A."/>
            <person name="Inagaki F."/>
            <person name="Takami H."/>
        </authorList>
    </citation>
    <scope>NUCLEOTIDE SEQUENCE</scope>
    <source>
        <strain evidence="1">Expedition CK06-06</strain>
    </source>
</reference>
<proteinExistence type="predicted"/>
<organism evidence="1">
    <name type="scientific">marine sediment metagenome</name>
    <dbReference type="NCBI Taxonomy" id="412755"/>
    <lineage>
        <taxon>unclassified sequences</taxon>
        <taxon>metagenomes</taxon>
        <taxon>ecological metagenomes</taxon>
    </lineage>
</organism>
<comment type="caution">
    <text evidence="1">The sequence shown here is derived from an EMBL/GenBank/DDBJ whole genome shotgun (WGS) entry which is preliminary data.</text>
</comment>
<evidence type="ECO:0000313" key="1">
    <source>
        <dbReference type="EMBL" id="GAJ06250.1"/>
    </source>
</evidence>
<name>X1VGJ2_9ZZZZ</name>
<accession>X1VGJ2</accession>